<proteinExistence type="predicted"/>
<dbReference type="GO" id="GO:0000976">
    <property type="term" value="F:transcription cis-regulatory region binding"/>
    <property type="evidence" value="ECO:0007669"/>
    <property type="project" value="TreeGrafter"/>
</dbReference>
<dbReference type="STRING" id="1619308.B5808_01210"/>
<gene>
    <name evidence="1" type="ORF">B5808_01210</name>
</gene>
<dbReference type="Proteomes" id="UP000192775">
    <property type="component" value="Chromosome"/>
</dbReference>
<dbReference type="CDD" id="cd06267">
    <property type="entry name" value="PBP1_LacI_sugar_binding-like"/>
    <property type="match status" value="1"/>
</dbReference>
<dbReference type="InterPro" id="IPR000843">
    <property type="entry name" value="HTH_LacI"/>
</dbReference>
<sequence length="343" mass="35966">MARPTLKDVADRVGVSAKTVSNVVNGTGWVTAELRERVQAALVEVGYRPNSAARQLRSGRTGMLAVALPDLSQPYFAELAAELVREAQARSITVLVNQTDGRADIERRISEGIGSPAVDGLIMSPLALGARDLEGRRDTTPLVLLGEHIGESVLPHVTVDNSAAARAATERLLSLGCRRIVAIGAQSEGPNETSVLRLSGYREALTAAGLEVDESLILPVDGYHRADGAHAARTLLEAGTDFDAVFAFNDLLALGALHVLVTSGIRVPDDVAVIGFDDIEEARYSTPALSSVSPDTTALVRTALDLLAPDPAGTDSAPAPSARGMHTIGFTVVDRASTRGPAE</sequence>
<dbReference type="PANTHER" id="PTHR30146:SF153">
    <property type="entry name" value="LACTOSE OPERON REPRESSOR"/>
    <property type="match status" value="1"/>
</dbReference>
<dbReference type="GO" id="GO:0003700">
    <property type="term" value="F:DNA-binding transcription factor activity"/>
    <property type="evidence" value="ECO:0007669"/>
    <property type="project" value="TreeGrafter"/>
</dbReference>
<evidence type="ECO:0000313" key="1">
    <source>
        <dbReference type="EMBL" id="ARJ07118.1"/>
    </source>
</evidence>
<dbReference type="Gene3D" id="3.40.50.2300">
    <property type="match status" value="2"/>
</dbReference>
<dbReference type="SUPFAM" id="SSF53822">
    <property type="entry name" value="Periplasmic binding protein-like I"/>
    <property type="match status" value="1"/>
</dbReference>
<protein>
    <submittedName>
        <fullName evidence="1">LacI family transcriptional regulator</fullName>
    </submittedName>
</protein>
<dbReference type="PANTHER" id="PTHR30146">
    <property type="entry name" value="LACI-RELATED TRANSCRIPTIONAL REPRESSOR"/>
    <property type="match status" value="1"/>
</dbReference>
<organism evidence="1 2">
    <name type="scientific">Cnuibacter physcomitrellae</name>
    <dbReference type="NCBI Taxonomy" id="1619308"/>
    <lineage>
        <taxon>Bacteria</taxon>
        <taxon>Bacillati</taxon>
        <taxon>Actinomycetota</taxon>
        <taxon>Actinomycetes</taxon>
        <taxon>Micrococcales</taxon>
        <taxon>Microbacteriaceae</taxon>
        <taxon>Cnuibacter</taxon>
    </lineage>
</organism>
<dbReference type="Pfam" id="PF13377">
    <property type="entry name" value="Peripla_BP_3"/>
    <property type="match status" value="1"/>
</dbReference>
<dbReference type="Gene3D" id="1.10.260.40">
    <property type="entry name" value="lambda repressor-like DNA-binding domains"/>
    <property type="match status" value="1"/>
</dbReference>
<dbReference type="SMART" id="SM00354">
    <property type="entry name" value="HTH_LACI"/>
    <property type="match status" value="1"/>
</dbReference>
<name>A0A1X9LS22_9MICO</name>
<dbReference type="PROSITE" id="PS00356">
    <property type="entry name" value="HTH_LACI_1"/>
    <property type="match status" value="1"/>
</dbReference>
<dbReference type="RefSeq" id="WP_085021255.1">
    <property type="nucleotide sequence ID" value="NZ_BMHD01000001.1"/>
</dbReference>
<dbReference type="PROSITE" id="PS50932">
    <property type="entry name" value="HTH_LACI_2"/>
    <property type="match status" value="1"/>
</dbReference>
<keyword evidence="2" id="KW-1185">Reference proteome</keyword>
<dbReference type="InterPro" id="IPR010982">
    <property type="entry name" value="Lambda_DNA-bd_dom_sf"/>
</dbReference>
<dbReference type="Pfam" id="PF00356">
    <property type="entry name" value="LacI"/>
    <property type="match status" value="1"/>
</dbReference>
<dbReference type="SUPFAM" id="SSF47413">
    <property type="entry name" value="lambda repressor-like DNA-binding domains"/>
    <property type="match status" value="1"/>
</dbReference>
<dbReference type="KEGG" id="cphy:B5808_01210"/>
<reference evidence="1 2" key="1">
    <citation type="submission" date="2017-04" db="EMBL/GenBank/DDBJ databases">
        <authorList>
            <person name="Afonso C.L."/>
            <person name="Miller P.J."/>
            <person name="Scott M.A."/>
            <person name="Spackman E."/>
            <person name="Goraichik I."/>
            <person name="Dimitrov K.M."/>
            <person name="Suarez D.L."/>
            <person name="Swayne D.E."/>
        </authorList>
    </citation>
    <scope>NUCLEOTIDE SEQUENCE [LARGE SCALE GENOMIC DNA]</scope>
    <source>
        <strain evidence="2">XA(T)</strain>
    </source>
</reference>
<dbReference type="EMBL" id="CP020715">
    <property type="protein sequence ID" value="ARJ07118.1"/>
    <property type="molecule type" value="Genomic_DNA"/>
</dbReference>
<accession>A0A1X9LS22</accession>
<dbReference type="AlphaFoldDB" id="A0A1X9LS22"/>
<dbReference type="CDD" id="cd01392">
    <property type="entry name" value="HTH_LacI"/>
    <property type="match status" value="1"/>
</dbReference>
<dbReference type="InterPro" id="IPR028082">
    <property type="entry name" value="Peripla_BP_I"/>
</dbReference>
<dbReference type="InterPro" id="IPR046335">
    <property type="entry name" value="LacI/GalR-like_sensor"/>
</dbReference>
<evidence type="ECO:0000313" key="2">
    <source>
        <dbReference type="Proteomes" id="UP000192775"/>
    </source>
</evidence>